<dbReference type="GO" id="GO:0005886">
    <property type="term" value="C:plasma membrane"/>
    <property type="evidence" value="ECO:0007669"/>
    <property type="project" value="UniProtKB-SubCell"/>
</dbReference>
<gene>
    <name evidence="14" type="ORF">H9882_05375</name>
</gene>
<evidence type="ECO:0000256" key="5">
    <source>
        <dbReference type="ARBA" id="ARBA00022448"/>
    </source>
</evidence>
<dbReference type="EMBL" id="JAHLFP010000044">
    <property type="protein sequence ID" value="MBU3806306.1"/>
    <property type="molecule type" value="Genomic_DNA"/>
</dbReference>
<comment type="function">
    <text evidence="1">Multidrug efflux pump.</text>
</comment>
<evidence type="ECO:0000256" key="2">
    <source>
        <dbReference type="ARBA" id="ARBA00004651"/>
    </source>
</evidence>
<keyword evidence="11 13" id="KW-0472">Membrane</keyword>
<evidence type="ECO:0000256" key="7">
    <source>
        <dbReference type="ARBA" id="ARBA00022475"/>
    </source>
</evidence>
<evidence type="ECO:0000256" key="8">
    <source>
        <dbReference type="ARBA" id="ARBA00022692"/>
    </source>
</evidence>
<keyword evidence="9 13" id="KW-1133">Transmembrane helix</keyword>
<feature type="transmembrane region" description="Helical" evidence="13">
    <location>
        <begin position="392"/>
        <end position="414"/>
    </location>
</feature>
<reference evidence="14" key="1">
    <citation type="journal article" date="2021" name="PeerJ">
        <title>Extensive microbial diversity within the chicken gut microbiome revealed by metagenomics and culture.</title>
        <authorList>
            <person name="Gilroy R."/>
            <person name="Ravi A."/>
            <person name="Getino M."/>
            <person name="Pursley I."/>
            <person name="Horton D.L."/>
            <person name="Alikhan N.F."/>
            <person name="Baker D."/>
            <person name="Gharbi K."/>
            <person name="Hall N."/>
            <person name="Watson M."/>
            <person name="Adriaenssens E.M."/>
            <person name="Foster-Nyarko E."/>
            <person name="Jarju S."/>
            <person name="Secka A."/>
            <person name="Antonio M."/>
            <person name="Oren A."/>
            <person name="Chaudhuri R.R."/>
            <person name="La Ragione R."/>
            <person name="Hildebrand F."/>
            <person name="Pallen M.J."/>
        </authorList>
    </citation>
    <scope>NUCLEOTIDE SEQUENCE</scope>
    <source>
        <strain evidence="14">B5_2728</strain>
    </source>
</reference>
<accession>A0A948WSK0</accession>
<comment type="similarity">
    <text evidence="3">Belongs to the multi antimicrobial extrusion (MATE) (TC 2.A.66.1) family.</text>
</comment>
<reference evidence="14" key="2">
    <citation type="submission" date="2021-04" db="EMBL/GenBank/DDBJ databases">
        <authorList>
            <person name="Gilroy R."/>
        </authorList>
    </citation>
    <scope>NUCLEOTIDE SEQUENCE</scope>
    <source>
        <strain evidence="14">B5_2728</strain>
    </source>
</reference>
<feature type="transmembrane region" description="Helical" evidence="13">
    <location>
        <begin position="12"/>
        <end position="34"/>
    </location>
</feature>
<feature type="transmembrane region" description="Helical" evidence="13">
    <location>
        <begin position="360"/>
        <end position="385"/>
    </location>
</feature>
<feature type="transmembrane region" description="Helical" evidence="13">
    <location>
        <begin position="420"/>
        <end position="438"/>
    </location>
</feature>
<keyword evidence="5" id="KW-0813">Transport</keyword>
<feature type="transmembrane region" description="Helical" evidence="13">
    <location>
        <begin position="136"/>
        <end position="153"/>
    </location>
</feature>
<evidence type="ECO:0000256" key="12">
    <source>
        <dbReference type="ARBA" id="ARBA00031636"/>
    </source>
</evidence>
<evidence type="ECO:0000256" key="3">
    <source>
        <dbReference type="ARBA" id="ARBA00010199"/>
    </source>
</evidence>
<keyword evidence="10" id="KW-0406">Ion transport</keyword>
<evidence type="ECO:0000313" key="15">
    <source>
        <dbReference type="Proteomes" id="UP000713596"/>
    </source>
</evidence>
<comment type="subcellular location">
    <subcellularLocation>
        <location evidence="2">Cell membrane</location>
        <topology evidence="2">Multi-pass membrane protein</topology>
    </subcellularLocation>
</comment>
<keyword evidence="8 13" id="KW-0812">Transmembrane</keyword>
<organism evidence="14 15">
    <name type="scientific">Candidatus Allofournierella pullistercoris</name>
    <dbReference type="NCBI Taxonomy" id="2838597"/>
    <lineage>
        <taxon>Bacteria</taxon>
        <taxon>Bacillati</taxon>
        <taxon>Bacillota</taxon>
        <taxon>Clostridia</taxon>
        <taxon>Eubacteriales</taxon>
        <taxon>Oscillospiraceae</taxon>
        <taxon>Allofournierella</taxon>
    </lineage>
</organism>
<sequence length="453" mass="48929">MTGLQNQMGTKPVLPLLMSMALPPMLSMLIQSMYNVVDGIFVARLSNEAFTAVSLAYPLQNMTVALAVGFGVGANAFIARQLGEGDTEKVNHAASMGMLFTLLHSLLFAVIGWSFSRPFLQMFTQDAQVLQMSVEYARIVVCLCFGSMFHIYVEKLFQATGNMLVPMILQGVGAVINIVLDPVFIFGMFGMPALGVKGAAIATVIGQVTAGTIAMVWFFASKSGMSISLRQMIPDKTITAKIYGVAIPSTVMGAMPSVLVSVMNAVIAEFHVLAVAVFGMYFKLQTFVYMPANGLIQGMRPLVSYNYGAGKGKRMNQVVYWSLVVTAILMGIGTVLFWLLPRQIMQVFGADAQMMELGVSMLRLTSLGFLVSTLGTVLAGCFEALGYGVQSLLITLLRQLFIIPPLAMLLGSMWGLDGVWVAFPVAELLSALVAVALYKSALSKMNQTRFKAE</sequence>
<dbReference type="Pfam" id="PF01554">
    <property type="entry name" value="MatE"/>
    <property type="match status" value="2"/>
</dbReference>
<feature type="transmembrane region" description="Helical" evidence="13">
    <location>
        <begin position="199"/>
        <end position="220"/>
    </location>
</feature>
<proteinExistence type="inferred from homology"/>
<dbReference type="PANTHER" id="PTHR43298:SF2">
    <property type="entry name" value="FMN_FAD EXPORTER YEEO-RELATED"/>
    <property type="match status" value="1"/>
</dbReference>
<feature type="transmembrane region" description="Helical" evidence="13">
    <location>
        <begin position="165"/>
        <end position="187"/>
    </location>
</feature>
<dbReference type="Proteomes" id="UP000713596">
    <property type="component" value="Unassembled WGS sequence"/>
</dbReference>
<comment type="caution">
    <text evidence="14">The sequence shown here is derived from an EMBL/GenBank/DDBJ whole genome shotgun (WGS) entry which is preliminary data.</text>
</comment>
<keyword evidence="7" id="KW-1003">Cell membrane</keyword>
<evidence type="ECO:0000256" key="9">
    <source>
        <dbReference type="ARBA" id="ARBA00022989"/>
    </source>
</evidence>
<dbReference type="PANTHER" id="PTHR43298">
    <property type="entry name" value="MULTIDRUG RESISTANCE PROTEIN NORM-RELATED"/>
    <property type="match status" value="1"/>
</dbReference>
<keyword evidence="6" id="KW-0050">Antiport</keyword>
<dbReference type="GO" id="GO:0015297">
    <property type="term" value="F:antiporter activity"/>
    <property type="evidence" value="ECO:0007669"/>
    <property type="project" value="UniProtKB-KW"/>
</dbReference>
<feature type="transmembrane region" description="Helical" evidence="13">
    <location>
        <begin position="54"/>
        <end position="78"/>
    </location>
</feature>
<dbReference type="InterPro" id="IPR002528">
    <property type="entry name" value="MATE_fam"/>
</dbReference>
<evidence type="ECO:0000256" key="4">
    <source>
        <dbReference type="ARBA" id="ARBA00020268"/>
    </source>
</evidence>
<evidence type="ECO:0000256" key="6">
    <source>
        <dbReference type="ARBA" id="ARBA00022449"/>
    </source>
</evidence>
<feature type="transmembrane region" description="Helical" evidence="13">
    <location>
        <begin position="90"/>
        <end position="116"/>
    </location>
</feature>
<dbReference type="InterPro" id="IPR048279">
    <property type="entry name" value="MdtK-like"/>
</dbReference>
<dbReference type="NCBIfam" id="TIGR00797">
    <property type="entry name" value="matE"/>
    <property type="match status" value="1"/>
</dbReference>
<name>A0A948WSK0_9FIRM</name>
<dbReference type="InterPro" id="IPR050222">
    <property type="entry name" value="MATE_MdtK"/>
</dbReference>
<dbReference type="AlphaFoldDB" id="A0A948WSK0"/>
<evidence type="ECO:0000256" key="10">
    <source>
        <dbReference type="ARBA" id="ARBA00023065"/>
    </source>
</evidence>
<evidence type="ECO:0000313" key="14">
    <source>
        <dbReference type="EMBL" id="MBU3806306.1"/>
    </source>
</evidence>
<protein>
    <recommendedName>
        <fullName evidence="4">Probable multidrug resistance protein NorM</fullName>
    </recommendedName>
    <alternativeName>
        <fullName evidence="12">Multidrug-efflux transporter</fullName>
    </alternativeName>
</protein>
<evidence type="ECO:0000256" key="11">
    <source>
        <dbReference type="ARBA" id="ARBA00023136"/>
    </source>
</evidence>
<evidence type="ECO:0000256" key="13">
    <source>
        <dbReference type="SAM" id="Phobius"/>
    </source>
</evidence>
<dbReference type="PIRSF" id="PIRSF006603">
    <property type="entry name" value="DinF"/>
    <property type="match status" value="1"/>
</dbReference>
<feature type="transmembrane region" description="Helical" evidence="13">
    <location>
        <begin position="318"/>
        <end position="340"/>
    </location>
</feature>
<dbReference type="GO" id="GO:0006811">
    <property type="term" value="P:monoatomic ion transport"/>
    <property type="evidence" value="ECO:0007669"/>
    <property type="project" value="UniProtKB-KW"/>
</dbReference>
<evidence type="ECO:0000256" key="1">
    <source>
        <dbReference type="ARBA" id="ARBA00003408"/>
    </source>
</evidence>
<feature type="transmembrane region" description="Helical" evidence="13">
    <location>
        <begin position="240"/>
        <end position="259"/>
    </location>
</feature>
<dbReference type="GO" id="GO:0042910">
    <property type="term" value="F:xenobiotic transmembrane transporter activity"/>
    <property type="evidence" value="ECO:0007669"/>
    <property type="project" value="InterPro"/>
</dbReference>